<dbReference type="NCBIfam" id="NF037980">
    <property type="entry name" value="T2SS_GspK"/>
    <property type="match status" value="1"/>
</dbReference>
<feature type="domain" description="T2SS protein K second SAM-like" evidence="12">
    <location>
        <begin position="227"/>
        <end position="276"/>
    </location>
</feature>
<gene>
    <name evidence="14" type="ORF">CAB17_14945</name>
</gene>
<keyword evidence="6 11" id="KW-0812">Transmembrane</keyword>
<dbReference type="Gene3D" id="3.30.1300.30">
    <property type="entry name" value="GSPII I/J protein-like"/>
    <property type="match status" value="1"/>
</dbReference>
<dbReference type="AlphaFoldDB" id="A0A2H5FR08"/>
<keyword evidence="8 11" id="KW-1133">Transmembrane helix</keyword>
<sequence length="329" mass="36950">MNTVKPTVKFEEKLTVVCHKRLNKGSALLTALFIMTLVAIVATAMSTKIQLDIYRTKLILTHDKLYLATQAETFWAMGELNNPKNKFMKASAQGIVSQYPLNMGHIDKTVVLSGVLYDLQSRYNLNNLTNRKAMLGLVNLIGAAIPQLSETEKTQLTLAVSDWLTSYDLARGKDNYLSYYTSQKPPYYPSHQLMSSQSELRLVKDVSAPIYLALEPFICALPEITPININTAPKQVLKSLSATIKDTQLNELLKQRKENGIKDLKKITELLQKLDIASDQITLESSYFLNVASATSDNINLTVYSLLKRNRDKNGKITVTLLRESLNIF</sequence>
<dbReference type="PANTHER" id="PTHR38831">
    <property type="entry name" value="TYPE II SECRETION SYSTEM PROTEIN K"/>
    <property type="match status" value="1"/>
</dbReference>
<dbReference type="PANTHER" id="PTHR38831:SF1">
    <property type="entry name" value="TYPE II SECRETION SYSTEM PROTEIN K-RELATED"/>
    <property type="match status" value="1"/>
</dbReference>
<name>A0A2H5FR08_9GAMM</name>
<dbReference type="PIRSF" id="PIRSF002786">
    <property type="entry name" value="XcpX"/>
    <property type="match status" value="1"/>
</dbReference>
<dbReference type="EMBL" id="CP025491">
    <property type="protein sequence ID" value="AUH74005.1"/>
    <property type="molecule type" value="Genomic_DNA"/>
</dbReference>
<feature type="domain" description="T2SS protein K first SAM-like" evidence="13">
    <location>
        <begin position="121"/>
        <end position="223"/>
    </location>
</feature>
<evidence type="ECO:0000256" key="9">
    <source>
        <dbReference type="ARBA" id="ARBA00023136"/>
    </source>
</evidence>
<evidence type="ECO:0000256" key="4">
    <source>
        <dbReference type="ARBA" id="ARBA00022475"/>
    </source>
</evidence>
<reference evidence="14 15" key="1">
    <citation type="submission" date="2017-12" db="EMBL/GenBank/DDBJ databases">
        <title>Legionella sainthelensi LA01-117, whole genome sequence of a clinical isolate from New Zealand.</title>
        <authorList>
            <person name="Cree S.L."/>
            <person name="Slow S."/>
            <person name="Kennedy M.A."/>
            <person name="Murdoch D.R."/>
            <person name="Biggs P.J."/>
            <person name="Anderson T."/>
        </authorList>
    </citation>
    <scope>NUCLEOTIDE SEQUENCE [LARGE SCALE GENOMIC DNA]</scope>
    <source>
        <strain evidence="14 15">LA01-117</strain>
    </source>
</reference>
<evidence type="ECO:0000256" key="1">
    <source>
        <dbReference type="ARBA" id="ARBA00004533"/>
    </source>
</evidence>
<feature type="transmembrane region" description="Helical" evidence="11">
    <location>
        <begin position="27"/>
        <end position="47"/>
    </location>
</feature>
<evidence type="ECO:0000256" key="6">
    <source>
        <dbReference type="ARBA" id="ARBA00022692"/>
    </source>
</evidence>
<dbReference type="GO" id="GO:0009306">
    <property type="term" value="P:protein secretion"/>
    <property type="evidence" value="ECO:0007669"/>
    <property type="project" value="InterPro"/>
</dbReference>
<keyword evidence="7" id="KW-0653">Protein transport</keyword>
<keyword evidence="4 10" id="KW-1003">Cell membrane</keyword>
<dbReference type="GO" id="GO:0005886">
    <property type="term" value="C:plasma membrane"/>
    <property type="evidence" value="ECO:0007669"/>
    <property type="project" value="UniProtKB-SubCell"/>
</dbReference>
<dbReference type="SUPFAM" id="SSF158544">
    <property type="entry name" value="GspK insert domain-like"/>
    <property type="match status" value="1"/>
</dbReference>
<keyword evidence="3 10" id="KW-0813">Transport</keyword>
<evidence type="ECO:0000256" key="3">
    <source>
        <dbReference type="ARBA" id="ARBA00022448"/>
    </source>
</evidence>
<dbReference type="KEGG" id="lsh:CAB17_14945"/>
<comment type="subcellular location">
    <subcellularLocation>
        <location evidence="1 10">Cell inner membrane</location>
    </subcellularLocation>
</comment>
<evidence type="ECO:0000313" key="15">
    <source>
        <dbReference type="Proteomes" id="UP000234343"/>
    </source>
</evidence>
<comment type="similarity">
    <text evidence="2 10">Belongs to the GSP K family.</text>
</comment>
<keyword evidence="9 10" id="KW-0472">Membrane</keyword>
<dbReference type="Gene3D" id="1.10.40.60">
    <property type="entry name" value="EpsJ-like"/>
    <property type="match status" value="2"/>
</dbReference>
<evidence type="ECO:0000256" key="7">
    <source>
        <dbReference type="ARBA" id="ARBA00022927"/>
    </source>
</evidence>
<dbReference type="Pfam" id="PF21687">
    <property type="entry name" value="T2SSK_1st"/>
    <property type="match status" value="1"/>
</dbReference>
<evidence type="ECO:0000259" key="13">
    <source>
        <dbReference type="Pfam" id="PF21687"/>
    </source>
</evidence>
<dbReference type="Proteomes" id="UP000234343">
    <property type="component" value="Chromosome"/>
</dbReference>
<protein>
    <recommendedName>
        <fullName evidence="10">Type II secretion system protein K</fullName>
    </recommendedName>
</protein>
<organism evidence="14 15">
    <name type="scientific">Legionella sainthelensi</name>
    <dbReference type="NCBI Taxonomy" id="28087"/>
    <lineage>
        <taxon>Bacteria</taxon>
        <taxon>Pseudomonadati</taxon>
        <taxon>Pseudomonadota</taxon>
        <taxon>Gammaproteobacteria</taxon>
        <taxon>Legionellales</taxon>
        <taxon>Legionellaceae</taxon>
        <taxon>Legionella</taxon>
    </lineage>
</organism>
<proteinExistence type="inferred from homology"/>
<evidence type="ECO:0000259" key="12">
    <source>
        <dbReference type="Pfam" id="PF03934"/>
    </source>
</evidence>
<evidence type="ECO:0000256" key="2">
    <source>
        <dbReference type="ARBA" id="ARBA00007246"/>
    </source>
</evidence>
<dbReference type="Pfam" id="PF03934">
    <property type="entry name" value="T2SSK"/>
    <property type="match status" value="1"/>
</dbReference>
<dbReference type="InterPro" id="IPR038072">
    <property type="entry name" value="GspK_central_sf"/>
</dbReference>
<evidence type="ECO:0000313" key="14">
    <source>
        <dbReference type="EMBL" id="AUH74005.1"/>
    </source>
</evidence>
<dbReference type="InterPro" id="IPR005628">
    <property type="entry name" value="GspK"/>
</dbReference>
<evidence type="ECO:0000256" key="11">
    <source>
        <dbReference type="SAM" id="Phobius"/>
    </source>
</evidence>
<evidence type="ECO:0000256" key="8">
    <source>
        <dbReference type="ARBA" id="ARBA00022989"/>
    </source>
</evidence>
<accession>A0A2H5FR08</accession>
<dbReference type="InterPro" id="IPR049031">
    <property type="entry name" value="T2SSK_SAM-like_1st"/>
</dbReference>
<keyword evidence="5 10" id="KW-0997">Cell inner membrane</keyword>
<keyword evidence="15" id="KW-1185">Reference proteome</keyword>
<evidence type="ECO:0000256" key="10">
    <source>
        <dbReference type="PIRNR" id="PIRNR002786"/>
    </source>
</evidence>
<evidence type="ECO:0000256" key="5">
    <source>
        <dbReference type="ARBA" id="ARBA00022519"/>
    </source>
</evidence>
<dbReference type="InterPro" id="IPR049179">
    <property type="entry name" value="T2SSK_SAM-like_2nd"/>
</dbReference>